<gene>
    <name evidence="2" type="ORF">ACJRO7_032936</name>
</gene>
<comment type="caution">
    <text evidence="2">The sequence shown here is derived from an EMBL/GenBank/DDBJ whole genome shotgun (WGS) entry which is preliminary data.</text>
</comment>
<keyword evidence="3" id="KW-1185">Reference proteome</keyword>
<protein>
    <submittedName>
        <fullName evidence="2">Uncharacterized protein</fullName>
    </submittedName>
</protein>
<reference evidence="2 3" key="1">
    <citation type="submission" date="2024-11" db="EMBL/GenBank/DDBJ databases">
        <title>Chromosome-level genome assembly of Eucalyptus globulus Labill. provides insights into its genome evolution.</title>
        <authorList>
            <person name="Li X."/>
        </authorList>
    </citation>
    <scope>NUCLEOTIDE SEQUENCE [LARGE SCALE GENOMIC DNA]</scope>
    <source>
        <strain evidence="2">CL2024</strain>
        <tissue evidence="2">Fresh tender leaves</tissue>
    </source>
</reference>
<accession>A0ABD3JXS2</accession>
<feature type="transmembrane region" description="Helical" evidence="1">
    <location>
        <begin position="132"/>
        <end position="148"/>
    </location>
</feature>
<name>A0ABD3JXS2_EUCGL</name>
<keyword evidence="1" id="KW-0812">Transmembrane</keyword>
<dbReference type="Proteomes" id="UP001634007">
    <property type="component" value="Unassembled WGS sequence"/>
</dbReference>
<evidence type="ECO:0000313" key="3">
    <source>
        <dbReference type="Proteomes" id="UP001634007"/>
    </source>
</evidence>
<organism evidence="2 3">
    <name type="scientific">Eucalyptus globulus</name>
    <name type="common">Tasmanian blue gum</name>
    <dbReference type="NCBI Taxonomy" id="34317"/>
    <lineage>
        <taxon>Eukaryota</taxon>
        <taxon>Viridiplantae</taxon>
        <taxon>Streptophyta</taxon>
        <taxon>Embryophyta</taxon>
        <taxon>Tracheophyta</taxon>
        <taxon>Spermatophyta</taxon>
        <taxon>Magnoliopsida</taxon>
        <taxon>eudicotyledons</taxon>
        <taxon>Gunneridae</taxon>
        <taxon>Pentapetalae</taxon>
        <taxon>rosids</taxon>
        <taxon>malvids</taxon>
        <taxon>Myrtales</taxon>
        <taxon>Myrtaceae</taxon>
        <taxon>Myrtoideae</taxon>
        <taxon>Eucalypteae</taxon>
        <taxon>Eucalyptus</taxon>
    </lineage>
</organism>
<keyword evidence="1" id="KW-1133">Transmembrane helix</keyword>
<evidence type="ECO:0000256" key="1">
    <source>
        <dbReference type="SAM" id="Phobius"/>
    </source>
</evidence>
<feature type="transmembrane region" description="Helical" evidence="1">
    <location>
        <begin position="179"/>
        <end position="201"/>
    </location>
</feature>
<evidence type="ECO:0000313" key="2">
    <source>
        <dbReference type="EMBL" id="KAL3728265.1"/>
    </source>
</evidence>
<dbReference type="AlphaFoldDB" id="A0ABD3JXS2"/>
<sequence length="228" mass="24484">MALPFQPQCLHSRHSFHSHHIIKTGTSPFGNDLPVIASEGHSILAHRRFSSRSVFSRKKKQRSGSQRFTRFVLKLIPIVASHLAASPHPLLRIAEELGGGGGDGSGGGSGFRGGSGWWGWFDGRRRGGGRKLGFWAILVACGLSLMLVGEMESLAVCRILGLGLLGLGLIGSWSKNKGAAAAAKNGILGMCFLGAASFLGLRKEEVLRKGWVQGLGLRRRRRGPGKLW</sequence>
<proteinExistence type="predicted"/>
<feature type="transmembrane region" description="Helical" evidence="1">
    <location>
        <begin position="155"/>
        <end position="173"/>
    </location>
</feature>
<keyword evidence="1" id="KW-0472">Membrane</keyword>
<dbReference type="EMBL" id="JBJKBG010000008">
    <property type="protein sequence ID" value="KAL3728265.1"/>
    <property type="molecule type" value="Genomic_DNA"/>
</dbReference>